<name>A0A6A4VQ89_AMPAM</name>
<comment type="caution">
    <text evidence="1">The sequence shown here is derived from an EMBL/GenBank/DDBJ whole genome shotgun (WGS) entry which is preliminary data.</text>
</comment>
<organism evidence="1 2">
    <name type="scientific">Amphibalanus amphitrite</name>
    <name type="common">Striped barnacle</name>
    <name type="synonym">Balanus amphitrite</name>
    <dbReference type="NCBI Taxonomy" id="1232801"/>
    <lineage>
        <taxon>Eukaryota</taxon>
        <taxon>Metazoa</taxon>
        <taxon>Ecdysozoa</taxon>
        <taxon>Arthropoda</taxon>
        <taxon>Crustacea</taxon>
        <taxon>Multicrustacea</taxon>
        <taxon>Cirripedia</taxon>
        <taxon>Thoracica</taxon>
        <taxon>Thoracicalcarea</taxon>
        <taxon>Balanomorpha</taxon>
        <taxon>Balanoidea</taxon>
        <taxon>Balanidae</taxon>
        <taxon>Amphibalaninae</taxon>
        <taxon>Amphibalanus</taxon>
    </lineage>
</organism>
<accession>A0A6A4VQ89</accession>
<dbReference type="AlphaFoldDB" id="A0A6A4VQ89"/>
<dbReference type="Pfam" id="PF14945">
    <property type="entry name" value="LLC1"/>
    <property type="match status" value="1"/>
</dbReference>
<keyword evidence="2" id="KW-1185">Reference proteome</keyword>
<evidence type="ECO:0000313" key="1">
    <source>
        <dbReference type="EMBL" id="KAF0296375.1"/>
    </source>
</evidence>
<reference evidence="1 2" key="1">
    <citation type="submission" date="2019-07" db="EMBL/GenBank/DDBJ databases">
        <title>Draft genome assembly of a fouling barnacle, Amphibalanus amphitrite (Darwin, 1854): The first reference genome for Thecostraca.</title>
        <authorList>
            <person name="Kim W."/>
        </authorList>
    </citation>
    <scope>NUCLEOTIDE SEQUENCE [LARGE SCALE GENOMIC DNA]</scope>
    <source>
        <strain evidence="1">SNU_AA5</strain>
        <tissue evidence="1">Soma without cirri and trophi</tissue>
    </source>
</reference>
<sequence length="141" mass="16563">MTSEAEVAGQCVDRVNRLVGHLSCKQFIQRYGYRYCSRKYVQRNCCASQKRLCSGRNQKKEVDYVGQDRNHVDLIRMEWRGAGQWKANWGFLCDGYEKLDRDMSQSSKESTFQLRLEFSEPRSVTTPADVFFWRPKSARKS</sequence>
<dbReference type="EMBL" id="VIIS01001568">
    <property type="protein sequence ID" value="KAF0296375.1"/>
    <property type="molecule type" value="Genomic_DNA"/>
</dbReference>
<gene>
    <name evidence="1" type="ORF">FJT64_006162</name>
</gene>
<dbReference type="OrthoDB" id="6360266at2759"/>
<dbReference type="Proteomes" id="UP000440578">
    <property type="component" value="Unassembled WGS sequence"/>
</dbReference>
<evidence type="ECO:0000313" key="2">
    <source>
        <dbReference type="Proteomes" id="UP000440578"/>
    </source>
</evidence>
<protein>
    <submittedName>
        <fullName evidence="1">Uncharacterized protein</fullName>
    </submittedName>
</protein>
<proteinExistence type="predicted"/>
<dbReference type="InterPro" id="IPR020339">
    <property type="entry name" value="C20orf85-like"/>
</dbReference>